<feature type="disulfide bond" evidence="1">
    <location>
        <begin position="204"/>
        <end position="213"/>
    </location>
</feature>
<gene>
    <name evidence="5" type="ORF">DC041_0007425</name>
</gene>
<keyword evidence="1" id="KW-0245">EGF-like domain</keyword>
<keyword evidence="6" id="KW-1185">Reference proteome</keyword>
<dbReference type="PROSITE" id="PS50026">
    <property type="entry name" value="EGF_3"/>
    <property type="match status" value="1"/>
</dbReference>
<dbReference type="PROSITE" id="PS00022">
    <property type="entry name" value="EGF_1"/>
    <property type="match status" value="1"/>
</dbReference>
<name>A0A430QQW8_SCHBO</name>
<proteinExistence type="predicted"/>
<evidence type="ECO:0000256" key="2">
    <source>
        <dbReference type="SAM" id="Phobius"/>
    </source>
</evidence>
<dbReference type="SMART" id="SM00181">
    <property type="entry name" value="EGF"/>
    <property type="match status" value="1"/>
</dbReference>
<dbReference type="EMBL" id="QMKO01001463">
    <property type="protein sequence ID" value="RTG90089.1"/>
    <property type="molecule type" value="Genomic_DNA"/>
</dbReference>
<keyword evidence="2" id="KW-0812">Transmembrane</keyword>
<keyword evidence="2" id="KW-1133">Transmembrane helix</keyword>
<feature type="domain" description="EGF-like" evidence="4">
    <location>
        <begin position="180"/>
        <end position="214"/>
    </location>
</feature>
<dbReference type="InterPro" id="IPR009030">
    <property type="entry name" value="Growth_fac_rcpt_cys_sf"/>
</dbReference>
<keyword evidence="3" id="KW-0732">Signal</keyword>
<dbReference type="Proteomes" id="UP000290809">
    <property type="component" value="Unassembled WGS sequence"/>
</dbReference>
<dbReference type="Gene3D" id="2.10.25.10">
    <property type="entry name" value="Laminin"/>
    <property type="match status" value="1"/>
</dbReference>
<feature type="transmembrane region" description="Helical" evidence="2">
    <location>
        <begin position="390"/>
        <end position="415"/>
    </location>
</feature>
<feature type="chain" id="PRO_5019310784" description="EGF-like domain-containing protein" evidence="3">
    <location>
        <begin position="19"/>
        <end position="590"/>
    </location>
</feature>
<evidence type="ECO:0000256" key="1">
    <source>
        <dbReference type="PROSITE-ProRule" id="PRU00076"/>
    </source>
</evidence>
<comment type="caution">
    <text evidence="5">The sequence shown here is derived from an EMBL/GenBank/DDBJ whole genome shotgun (WGS) entry which is preliminary data.</text>
</comment>
<protein>
    <recommendedName>
        <fullName evidence="4">EGF-like domain-containing protein</fullName>
    </recommendedName>
</protein>
<evidence type="ECO:0000259" key="4">
    <source>
        <dbReference type="PROSITE" id="PS50026"/>
    </source>
</evidence>
<keyword evidence="2" id="KW-0472">Membrane</keyword>
<organism evidence="5 6">
    <name type="scientific">Schistosoma bovis</name>
    <name type="common">Blood fluke</name>
    <dbReference type="NCBI Taxonomy" id="6184"/>
    <lineage>
        <taxon>Eukaryota</taxon>
        <taxon>Metazoa</taxon>
        <taxon>Spiralia</taxon>
        <taxon>Lophotrochozoa</taxon>
        <taxon>Platyhelminthes</taxon>
        <taxon>Trematoda</taxon>
        <taxon>Digenea</taxon>
        <taxon>Strigeidida</taxon>
        <taxon>Schistosomatoidea</taxon>
        <taxon>Schistosomatidae</taxon>
        <taxon>Schistosoma</taxon>
    </lineage>
</organism>
<comment type="caution">
    <text evidence="1">Lacks conserved residue(s) required for the propagation of feature annotation.</text>
</comment>
<dbReference type="STRING" id="6184.A0A430QQW8"/>
<reference evidence="5 6" key="1">
    <citation type="journal article" date="2019" name="PLoS Pathog.">
        <title>Genome sequence of the bovine parasite Schistosoma bovis Tanzania.</title>
        <authorList>
            <person name="Oey H."/>
            <person name="Zakrzewski M."/>
            <person name="Gobert G."/>
            <person name="Gravermann K."/>
            <person name="Stoye J."/>
            <person name="Jones M."/>
            <person name="Mcmanus D."/>
            <person name="Krause L."/>
        </authorList>
    </citation>
    <scope>NUCLEOTIDE SEQUENCE [LARGE SCALE GENOMIC DNA]</scope>
    <source>
        <strain evidence="5 6">TAN1997</strain>
    </source>
</reference>
<dbReference type="SUPFAM" id="SSF57184">
    <property type="entry name" value="Growth factor receptor domain"/>
    <property type="match status" value="1"/>
</dbReference>
<sequence>MWISINFMILLLNYLTKADVNISYVIRNYQNPYNLDSRLRKCEALNVFGDHCDPFFHFAAYTTTEKWEKRSTLRKEAGPFVNSKYIDHILDTYEIQPIFPDAIEIELDIHDSDIDEDQRIALFRRTVPLETKGKHEFRMGVDVKVEAHIEITCTKDYYGQRCEVYCTPLYGLWECDENTGARICSKPCLHGKCVLTSISAICECTLNWHGEFCQTPIESKLISTILAPDIKTIHIAKPLQINQSIRNQTRYIHLNNKINKLSMMTTTATPSATATPPPPAAATTTTFQSNSINKIKQMEMRKFNGTVQVVQLKFDNEHLNIDQSNNDTLFTLTTRNTQINLDQSKVSTIGNNSETMKQSDGNMNHLSDCYLFILLYLIVGQFSNHETRNYIILAFIIIGLLIWLISVLIIGFVCYRRRHNRKVSVRKRSVIFLEIDLFSQRDGTICLLPFYKEPFIKQQNDHENLQNNIKLITNNNQINYPSLKKISPKSVLRNSSTLPKLPINEHHQRRSVHYTRTSNELSKLHFSTISHIPISSPSYSIDTQQTNLSPTDSCQPICDTTYEELTCCINDHLHWKHNNLLIAPKLTTFQ</sequence>
<keyword evidence="1" id="KW-1015">Disulfide bond</keyword>
<feature type="signal peptide" evidence="3">
    <location>
        <begin position="1"/>
        <end position="18"/>
    </location>
</feature>
<dbReference type="AlphaFoldDB" id="A0A430QQW8"/>
<dbReference type="InterPro" id="IPR000742">
    <property type="entry name" value="EGF"/>
</dbReference>
<evidence type="ECO:0000313" key="6">
    <source>
        <dbReference type="Proteomes" id="UP000290809"/>
    </source>
</evidence>
<evidence type="ECO:0000256" key="3">
    <source>
        <dbReference type="SAM" id="SignalP"/>
    </source>
</evidence>
<evidence type="ECO:0000313" key="5">
    <source>
        <dbReference type="EMBL" id="RTG90089.1"/>
    </source>
</evidence>
<accession>A0A430QQW8</accession>